<protein>
    <recommendedName>
        <fullName evidence="5">Carrier domain-containing protein</fullName>
    </recommendedName>
</protein>
<dbReference type="SUPFAM" id="SSF47336">
    <property type="entry name" value="ACP-like"/>
    <property type="match status" value="2"/>
</dbReference>
<dbReference type="PROSITE" id="PS00012">
    <property type="entry name" value="PHOSPHOPANTETHEINE"/>
    <property type="match status" value="1"/>
</dbReference>
<dbReference type="EMBL" id="BONW01000028">
    <property type="protein sequence ID" value="GIG90332.1"/>
    <property type="molecule type" value="Genomic_DNA"/>
</dbReference>
<reference evidence="6 7" key="1">
    <citation type="submission" date="2021-01" db="EMBL/GenBank/DDBJ databases">
        <title>Whole genome shotgun sequence of Plantactinospora endophytica NBRC 110450.</title>
        <authorList>
            <person name="Komaki H."/>
            <person name="Tamura T."/>
        </authorList>
    </citation>
    <scope>NUCLEOTIDE SEQUENCE [LARGE SCALE GENOMIC DNA]</scope>
    <source>
        <strain evidence="6 7">NBRC 110450</strain>
    </source>
</reference>
<dbReference type="PANTHER" id="PTHR45527">
    <property type="entry name" value="NONRIBOSOMAL PEPTIDE SYNTHETASE"/>
    <property type="match status" value="1"/>
</dbReference>
<dbReference type="Gene3D" id="3.40.50.980">
    <property type="match status" value="4"/>
</dbReference>
<keyword evidence="7" id="KW-1185">Reference proteome</keyword>
<feature type="domain" description="Carrier" evidence="5">
    <location>
        <begin position="991"/>
        <end position="1066"/>
    </location>
</feature>
<dbReference type="Pfam" id="PF13193">
    <property type="entry name" value="AMP-binding_C"/>
    <property type="match status" value="2"/>
</dbReference>
<name>A0ABQ4E7R8_9ACTN</name>
<dbReference type="SMART" id="SM00823">
    <property type="entry name" value="PKS_PP"/>
    <property type="match status" value="2"/>
</dbReference>
<dbReference type="Gene3D" id="3.30.559.10">
    <property type="entry name" value="Chloramphenicol acetyltransferase-like domain"/>
    <property type="match status" value="2"/>
</dbReference>
<keyword evidence="3" id="KW-0597">Phosphoprotein</keyword>
<feature type="domain" description="Carrier" evidence="5">
    <location>
        <begin position="2062"/>
        <end position="2138"/>
    </location>
</feature>
<gene>
    <name evidence="6" type="ORF">Pen02_52680</name>
</gene>
<dbReference type="SUPFAM" id="SSF52777">
    <property type="entry name" value="CoA-dependent acyltransferases"/>
    <property type="match status" value="4"/>
</dbReference>
<organism evidence="6 7">
    <name type="scientific">Plantactinospora endophytica</name>
    <dbReference type="NCBI Taxonomy" id="673535"/>
    <lineage>
        <taxon>Bacteria</taxon>
        <taxon>Bacillati</taxon>
        <taxon>Actinomycetota</taxon>
        <taxon>Actinomycetes</taxon>
        <taxon>Micromonosporales</taxon>
        <taxon>Micromonosporaceae</taxon>
        <taxon>Plantactinospora</taxon>
    </lineage>
</organism>
<dbReference type="InterPro" id="IPR010071">
    <property type="entry name" value="AA_adenyl_dom"/>
</dbReference>
<dbReference type="InterPro" id="IPR025110">
    <property type="entry name" value="AMP-bd_C"/>
</dbReference>
<dbReference type="Pfam" id="PF00550">
    <property type="entry name" value="PP-binding"/>
    <property type="match status" value="2"/>
</dbReference>
<evidence type="ECO:0000256" key="1">
    <source>
        <dbReference type="ARBA" id="ARBA00001957"/>
    </source>
</evidence>
<accession>A0ABQ4E7R8</accession>
<sequence>MTLLQPGQRGADTPTSPSGRHGSRGRVENGATGRAKLDDILPLTPLQEGMLFHNQFDESTLDVYAAQLVVDLAGPLDEAALRAAGEALLARHPSLRAGFRHKGLSKPVQVIPQSVRLPFTVHDLTGTPGPEQDEAVRRIAATDRTTRFQLGRPPLLRFALVRLAPEAHRLVLTMHHILADGWSTAVVWRDLLALYHGRGHAPELPPVPPYRRYLAWLAEQDSEAARGAWREYLAELDGATLVAPRAGDEAELPQQQRRTLSPSVTEALTGWCRARGVTLSTAVQAAWVLVLGHLTGRTDVVTGITVSGRPPELPGVETMVGLFINTVPLRVRLRHGETLGGLVERMQAEGLRMLPYQHLGLAEIQGVTGLPKLFDAPTVFENYPTTGRAGGSDGPSTSDELRVTRVHGQDGTHYPLTLAAAPGSELVLRVDHRPSVFGPEFGRRVLDRVALVLERLASAPDSVLDRLDLLLPGEREDLLTWSTGAEPPAPATLPALFEQRVRTTPDAVAVVDDDESVTFAELNRRANRWAHRLLAQGIGPEQVVAVAARRGVHLPTALLAVAKAGAAYLPLDPAYPADRLAALLADAAPACLLSTTAVAAELAVPAGLPVLAMDAVDVEPAPEHDPTDADRSAPLTTAQAAYRIYTSGSTGRPKGVVVSHHGLAALVAGQARVFRVRPGDRVLQFAALGFDATVSEFWVTLVSGATLVLTATDRMLPGQPLAELIADRGVTSVTLPPTALAAMPPDALPPGGTLVVAGEACPPALVSRWAPDRRMINAYGPTENTVCATMSDPLPDGELPPIGRPIDGTRVYLLDQRLALTPLEGIGELYLAGDGLARGYAGRPGLTAERFVADPYGPPGARMYRTGDRARRRSDGNLEYLGRTDTQVKIRGFRIEPGEIEAALGEHPAVAQAIVVAGADHEGQPRLVGYVVLRSGGDAPDLRAYLADRLPDHMVPAAVVVLPAMPITPNGKVDTRALPDPELDGAAGGRPPRNPREEILCEIFAELLGVARVGIDDNFFDLGGHSLLATKLIGRIRAILDAEVPVKRLFDAPTVAGLAEVLDEREGRRPPVEPVLPRPDRVPLSAAQRRLWFLNRVEGPSPTYNIPMPMRLRGDLDVDALRAALGDVVQRHEVLRTVFGEDETGPYQSVREGGEPDFAVLPVTPDEVPAQIAAVAGHRFDLAAGEPPLRVRLLAVAEQEYVLVVVVHHVAGDGWSMPLLAADLTRAYAARSVGTTPDLPPLPVSYADYALWQQRVLGDEENPGSLLSRQLAFWRERLADLPQELALPADRPRPVVGTQRGAEVGFDVPAELHDGLVRLARGGRATLFMVLHSAVVGLLSRLGAGTDIPVGTPVAGRSDAGLEGLVGFFVNSLVLRADAGDDPSFRELLRRVREADLAAFAHQDVPFERLVEVLNPERSLARHPLFQVMLSLNNTEPAPGEGASTGLRVERERVEVRTAKFDLLFSFAERQEADGRPGGIQGSVQYSTDLFDPQTAQEFADRLVRLLTAAVADPTVRLSRLEILDRVERTSVVKTWNATDRPAPDRLLADRLADQARATPDGCAVRYGSTSLTYRELDEAANRLARLLLARGAGPERVVGFALHRSVEQVVALVAAVRIGATCLPLDVGLPDERVAAVLRDADPVVLLTAGEVADRSWARQPYAVRLDSDDVRTDLAGRAATAVTDAERGRPLRRDQGLYLLYTSGSTGTPKGVLMPVRSIENLIEWQRDSLPGGPGTVTAQFAPIGFDVAIQEVCFALTTGRTLAICPEDVRRDGRRLVHWLAEQQVAELFAPTLVVEAVAESAAEQGVRLPALTDVVQAGEALRLTAATRDFFAAEPGRRLHNQYGPTESHVVTGTVLPTDPERWPVLPDIGGPVDNARVYVLDATLRPVAPGVVGELYLAGECLARGYSGRPDLTAERFVACPVGASGRRMYRTGDLVRWTRDGRIAFVGRVDTQVKIRGFRVEPGEVETVLAGHPGVGQAAVVAQSGTTGGKLLAAYVVPAPDAAVEPEDLAEYLRRRLPDYMVPSAFVVLAELPRNRNGKLDRAALPAVDAGDRAGSTPRTPEEKVLSEVFGELLNRAPVGIDEDFFALGGHSFLATKLVQQIRSRFGVELSVRSVFEAPTVAGLARELGSNPERDPFAVILPLRRHGDRTPLFCLHPASGTSWSYAGLLAHLPAEYPIYGVQARGLGEPAALPGSIEEMAEDYAEQIRATYPSGPYRLLGWSFGGLLAHAVATRLQQSGAEVADLFIVDAYPNPEVSVPDRADHEIIASLLARDFAVDQAELATDLDGVLSRYAEYLRETDHRLAALGEQGLKDSMRVYVNCARIMTEYQPQVFDGDLTFFTATLKSEGIASSPELRDHFTAEAWSPLIKGGINNHDIEDIHGMLFSNPSSVAAIGRAVASTFAQAEKASR</sequence>
<evidence type="ECO:0000313" key="6">
    <source>
        <dbReference type="EMBL" id="GIG90332.1"/>
    </source>
</evidence>
<dbReference type="Gene3D" id="2.30.38.10">
    <property type="entry name" value="Luciferase, Domain 3"/>
    <property type="match status" value="2"/>
</dbReference>
<dbReference type="InterPro" id="IPR023213">
    <property type="entry name" value="CAT-like_dom_sf"/>
</dbReference>
<comment type="cofactor">
    <cofactor evidence="1">
        <name>pantetheine 4'-phosphate</name>
        <dbReference type="ChEBI" id="CHEBI:47942"/>
    </cofactor>
</comment>
<dbReference type="Gene3D" id="3.30.300.30">
    <property type="match status" value="2"/>
</dbReference>
<dbReference type="PANTHER" id="PTHR45527:SF1">
    <property type="entry name" value="FATTY ACID SYNTHASE"/>
    <property type="match status" value="1"/>
</dbReference>
<dbReference type="SMART" id="SM00824">
    <property type="entry name" value="PKS_TE"/>
    <property type="match status" value="1"/>
</dbReference>
<proteinExistence type="predicted"/>
<dbReference type="InterPro" id="IPR020806">
    <property type="entry name" value="PKS_PP-bd"/>
</dbReference>
<evidence type="ECO:0000256" key="4">
    <source>
        <dbReference type="SAM" id="MobiDB-lite"/>
    </source>
</evidence>
<dbReference type="InterPro" id="IPR009081">
    <property type="entry name" value="PP-bd_ACP"/>
</dbReference>
<dbReference type="InterPro" id="IPR029058">
    <property type="entry name" value="AB_hydrolase_fold"/>
</dbReference>
<dbReference type="Pfam" id="PF00975">
    <property type="entry name" value="Thioesterase"/>
    <property type="match status" value="1"/>
</dbReference>
<dbReference type="CDD" id="cd19543">
    <property type="entry name" value="DCL_NRPS"/>
    <property type="match status" value="1"/>
</dbReference>
<dbReference type="InterPro" id="IPR000873">
    <property type="entry name" value="AMP-dep_synth/lig_dom"/>
</dbReference>
<keyword evidence="2" id="KW-0596">Phosphopantetheine</keyword>
<dbReference type="Proteomes" id="UP000646749">
    <property type="component" value="Unassembled WGS sequence"/>
</dbReference>
<comment type="caution">
    <text evidence="6">The sequence shown here is derived from an EMBL/GenBank/DDBJ whole genome shotgun (WGS) entry which is preliminary data.</text>
</comment>
<evidence type="ECO:0000259" key="5">
    <source>
        <dbReference type="PROSITE" id="PS50075"/>
    </source>
</evidence>
<dbReference type="InterPro" id="IPR020802">
    <property type="entry name" value="TesA-like"/>
</dbReference>
<dbReference type="SUPFAM" id="SSF56801">
    <property type="entry name" value="Acetyl-CoA synthetase-like"/>
    <property type="match status" value="2"/>
</dbReference>
<dbReference type="InterPro" id="IPR036736">
    <property type="entry name" value="ACP-like_sf"/>
</dbReference>
<dbReference type="InterPro" id="IPR006162">
    <property type="entry name" value="Ppantetheine_attach_site"/>
</dbReference>
<dbReference type="InterPro" id="IPR020845">
    <property type="entry name" value="AMP-binding_CS"/>
</dbReference>
<dbReference type="InterPro" id="IPR001031">
    <property type="entry name" value="Thioesterase"/>
</dbReference>
<dbReference type="SUPFAM" id="SSF53474">
    <property type="entry name" value="alpha/beta-Hydrolases"/>
    <property type="match status" value="1"/>
</dbReference>
<dbReference type="RefSeq" id="WP_203868766.1">
    <property type="nucleotide sequence ID" value="NZ_BONW01000028.1"/>
</dbReference>
<feature type="region of interest" description="Disordered" evidence="4">
    <location>
        <begin position="1"/>
        <end position="33"/>
    </location>
</feature>
<evidence type="ECO:0000256" key="2">
    <source>
        <dbReference type="ARBA" id="ARBA00022450"/>
    </source>
</evidence>
<dbReference type="Gene3D" id="1.10.1200.10">
    <property type="entry name" value="ACP-like"/>
    <property type="match status" value="1"/>
</dbReference>
<dbReference type="CDD" id="cd19540">
    <property type="entry name" value="LCL_NRPS-like"/>
    <property type="match status" value="1"/>
</dbReference>
<dbReference type="Gene3D" id="3.40.50.1820">
    <property type="entry name" value="alpha/beta hydrolase"/>
    <property type="match status" value="1"/>
</dbReference>
<dbReference type="InterPro" id="IPR001242">
    <property type="entry name" value="Condensation_dom"/>
</dbReference>
<evidence type="ECO:0000313" key="7">
    <source>
        <dbReference type="Proteomes" id="UP000646749"/>
    </source>
</evidence>
<dbReference type="Pfam" id="PF00501">
    <property type="entry name" value="AMP-binding"/>
    <property type="match status" value="2"/>
</dbReference>
<dbReference type="Gene3D" id="3.30.559.30">
    <property type="entry name" value="Nonribosomal peptide synthetase, condensation domain"/>
    <property type="match status" value="2"/>
</dbReference>
<dbReference type="InterPro" id="IPR045851">
    <property type="entry name" value="AMP-bd_C_sf"/>
</dbReference>
<dbReference type="NCBIfam" id="TIGR01733">
    <property type="entry name" value="AA-adenyl-dom"/>
    <property type="match status" value="2"/>
</dbReference>
<dbReference type="Pfam" id="PF00668">
    <property type="entry name" value="Condensation"/>
    <property type="match status" value="2"/>
</dbReference>
<dbReference type="PROSITE" id="PS00455">
    <property type="entry name" value="AMP_BINDING"/>
    <property type="match status" value="1"/>
</dbReference>
<evidence type="ECO:0000256" key="3">
    <source>
        <dbReference type="ARBA" id="ARBA00022553"/>
    </source>
</evidence>
<dbReference type="PROSITE" id="PS50075">
    <property type="entry name" value="CARRIER"/>
    <property type="match status" value="2"/>
</dbReference>